<gene>
    <name evidence="5" type="ORF">GCM10007877_09820</name>
</gene>
<reference evidence="5 6" key="1">
    <citation type="journal article" date="2014" name="Int. J. Syst. Evol. Microbiol.">
        <title>Complete genome sequence of Corynebacterium casei LMG S-19264T (=DSM 44701T), isolated from a smear-ripened cheese.</title>
        <authorList>
            <consortium name="US DOE Joint Genome Institute (JGI-PGF)"/>
            <person name="Walter F."/>
            <person name="Albersmeier A."/>
            <person name="Kalinowski J."/>
            <person name="Ruckert C."/>
        </authorList>
    </citation>
    <scope>NUCLEOTIDE SEQUENCE [LARGE SCALE GENOMIC DNA]</scope>
    <source>
        <strain evidence="5 6">NBRC 110095</strain>
    </source>
</reference>
<dbReference type="RefSeq" id="WP_232594467.1">
    <property type="nucleotide sequence ID" value="NZ_BSPD01000027.1"/>
</dbReference>
<feature type="signal peptide" evidence="3">
    <location>
        <begin position="1"/>
        <end position="26"/>
    </location>
</feature>
<dbReference type="InterPro" id="IPR028082">
    <property type="entry name" value="Peripla_BP_I"/>
</dbReference>
<dbReference type="AlphaFoldDB" id="A0AA37T2H7"/>
<keyword evidence="6" id="KW-1185">Reference proteome</keyword>
<sequence length="410" mass="45843">MKCRVGLRKVSLFVFLCIYSSLFASKATSSVIKIYLDADRTRHFASARSIEMGVKTAFAEVNNTIQGRRVEFVMTDHRANSSRSKLNMQRAFSDPDTLLVIGGMHSPPLIKNRAFINERKMLTLVPWAAGGPITRYPSEDNWIFRLSIDDTKAGFVIAEYAVKKRQCENPHLILEQTPWGESNRKTMSKALLASLQKEPAVTWFNWGISDANFRIKLRSILASKADCLLFVGNSNDGETLAKAILSIEEARVLPVLSHWGITGGSFHKAITAKQRASMDLTFIQTCFSFVSSAQTELSRNVFASAQTMFSDITTATSLKAPAGFIHAYDLSRLLIQGLSQITLTESMDTNRAALKEALEQLQQPVQGLVKRYDKPFSTYRVENEDAHEALSVDDFCMAKFGEKNEILLMD</sequence>
<evidence type="ECO:0000313" key="5">
    <source>
        <dbReference type="EMBL" id="GLS25268.1"/>
    </source>
</evidence>
<evidence type="ECO:0000256" key="2">
    <source>
        <dbReference type="ARBA" id="ARBA00022729"/>
    </source>
</evidence>
<feature type="chain" id="PRO_5041294925" description="Leucine-binding protein domain-containing protein" evidence="3">
    <location>
        <begin position="27"/>
        <end position="410"/>
    </location>
</feature>
<feature type="domain" description="Leucine-binding protein" evidence="4">
    <location>
        <begin position="46"/>
        <end position="368"/>
    </location>
</feature>
<dbReference type="SUPFAM" id="SSF53822">
    <property type="entry name" value="Periplasmic binding protein-like I"/>
    <property type="match status" value="1"/>
</dbReference>
<comment type="caution">
    <text evidence="5">The sequence shown here is derived from an EMBL/GenBank/DDBJ whole genome shotgun (WGS) entry which is preliminary data.</text>
</comment>
<dbReference type="PANTHER" id="PTHR30483:SF6">
    <property type="entry name" value="PERIPLASMIC BINDING PROTEIN OF ABC TRANSPORTER FOR NATURAL AMINO ACIDS"/>
    <property type="match status" value="1"/>
</dbReference>
<dbReference type="Pfam" id="PF13458">
    <property type="entry name" value="Peripla_BP_6"/>
    <property type="match status" value="1"/>
</dbReference>
<evidence type="ECO:0000256" key="3">
    <source>
        <dbReference type="SAM" id="SignalP"/>
    </source>
</evidence>
<dbReference type="EMBL" id="BSPD01000027">
    <property type="protein sequence ID" value="GLS25268.1"/>
    <property type="molecule type" value="Genomic_DNA"/>
</dbReference>
<evidence type="ECO:0000256" key="1">
    <source>
        <dbReference type="ARBA" id="ARBA00010062"/>
    </source>
</evidence>
<protein>
    <recommendedName>
        <fullName evidence="4">Leucine-binding protein domain-containing protein</fullName>
    </recommendedName>
</protein>
<dbReference type="InterPro" id="IPR051010">
    <property type="entry name" value="BCAA_transport"/>
</dbReference>
<dbReference type="Gene3D" id="3.40.50.2300">
    <property type="match status" value="2"/>
</dbReference>
<evidence type="ECO:0000259" key="4">
    <source>
        <dbReference type="Pfam" id="PF13458"/>
    </source>
</evidence>
<accession>A0AA37T2H7</accession>
<dbReference type="PANTHER" id="PTHR30483">
    <property type="entry name" value="LEUCINE-SPECIFIC-BINDING PROTEIN"/>
    <property type="match status" value="1"/>
</dbReference>
<dbReference type="Proteomes" id="UP001156870">
    <property type="component" value="Unassembled WGS sequence"/>
</dbReference>
<evidence type="ECO:0000313" key="6">
    <source>
        <dbReference type="Proteomes" id="UP001156870"/>
    </source>
</evidence>
<keyword evidence="2 3" id="KW-0732">Signal</keyword>
<organism evidence="5 6">
    <name type="scientific">Marinibactrum halimedae</name>
    <dbReference type="NCBI Taxonomy" id="1444977"/>
    <lineage>
        <taxon>Bacteria</taxon>
        <taxon>Pseudomonadati</taxon>
        <taxon>Pseudomonadota</taxon>
        <taxon>Gammaproteobacteria</taxon>
        <taxon>Cellvibrionales</taxon>
        <taxon>Cellvibrionaceae</taxon>
        <taxon>Marinibactrum</taxon>
    </lineage>
</organism>
<name>A0AA37T2H7_9GAMM</name>
<dbReference type="CDD" id="cd19979">
    <property type="entry name" value="PBP1_ABC_ligand_binding-like"/>
    <property type="match status" value="1"/>
</dbReference>
<comment type="similarity">
    <text evidence="1">Belongs to the leucine-binding protein family.</text>
</comment>
<proteinExistence type="inferred from homology"/>
<dbReference type="InterPro" id="IPR028081">
    <property type="entry name" value="Leu-bd"/>
</dbReference>